<evidence type="ECO:0000313" key="2">
    <source>
        <dbReference type="EMBL" id="KDR78385.1"/>
    </source>
</evidence>
<organism evidence="2 3">
    <name type="scientific">Galerina marginata (strain CBS 339.88)</name>
    <dbReference type="NCBI Taxonomy" id="685588"/>
    <lineage>
        <taxon>Eukaryota</taxon>
        <taxon>Fungi</taxon>
        <taxon>Dikarya</taxon>
        <taxon>Basidiomycota</taxon>
        <taxon>Agaricomycotina</taxon>
        <taxon>Agaricomycetes</taxon>
        <taxon>Agaricomycetidae</taxon>
        <taxon>Agaricales</taxon>
        <taxon>Agaricineae</taxon>
        <taxon>Strophariaceae</taxon>
        <taxon>Galerina</taxon>
    </lineage>
</organism>
<dbReference type="Proteomes" id="UP000027222">
    <property type="component" value="Unassembled WGS sequence"/>
</dbReference>
<proteinExistence type="predicted"/>
<feature type="compositionally biased region" description="Polar residues" evidence="1">
    <location>
        <begin position="75"/>
        <end position="84"/>
    </location>
</feature>
<evidence type="ECO:0000256" key="1">
    <source>
        <dbReference type="SAM" id="MobiDB-lite"/>
    </source>
</evidence>
<evidence type="ECO:0000313" key="3">
    <source>
        <dbReference type="Proteomes" id="UP000027222"/>
    </source>
</evidence>
<feature type="region of interest" description="Disordered" evidence="1">
    <location>
        <begin position="64"/>
        <end position="84"/>
    </location>
</feature>
<dbReference type="AlphaFoldDB" id="A0A067T5C9"/>
<name>A0A067T5C9_GALM3</name>
<reference evidence="3" key="1">
    <citation type="journal article" date="2014" name="Proc. Natl. Acad. Sci. U.S.A.">
        <title>Extensive sampling of basidiomycete genomes demonstrates inadequacy of the white-rot/brown-rot paradigm for wood decay fungi.</title>
        <authorList>
            <person name="Riley R."/>
            <person name="Salamov A.A."/>
            <person name="Brown D.W."/>
            <person name="Nagy L.G."/>
            <person name="Floudas D."/>
            <person name="Held B.W."/>
            <person name="Levasseur A."/>
            <person name="Lombard V."/>
            <person name="Morin E."/>
            <person name="Otillar R."/>
            <person name="Lindquist E.A."/>
            <person name="Sun H."/>
            <person name="LaButti K.M."/>
            <person name="Schmutz J."/>
            <person name="Jabbour D."/>
            <person name="Luo H."/>
            <person name="Baker S.E."/>
            <person name="Pisabarro A.G."/>
            <person name="Walton J.D."/>
            <person name="Blanchette R.A."/>
            <person name="Henrissat B."/>
            <person name="Martin F."/>
            <person name="Cullen D."/>
            <person name="Hibbett D.S."/>
            <person name="Grigoriev I.V."/>
        </authorList>
    </citation>
    <scope>NUCLEOTIDE SEQUENCE [LARGE SCALE GENOMIC DNA]</scope>
    <source>
        <strain evidence="3">CBS 339.88</strain>
    </source>
</reference>
<accession>A0A067T5C9</accession>
<gene>
    <name evidence="2" type="ORF">GALMADRAFT_245547</name>
</gene>
<dbReference type="HOGENOM" id="CLU_2527633_0_0_1"/>
<protein>
    <submittedName>
        <fullName evidence="2">Uncharacterized protein</fullName>
    </submittedName>
</protein>
<dbReference type="EMBL" id="KL142375">
    <property type="protein sequence ID" value="KDR78385.1"/>
    <property type="molecule type" value="Genomic_DNA"/>
</dbReference>
<sequence length="84" mass="9296">MPSQFAALSPGTQIVVLDRRRPRGRRPAEGCRSLSCMSVLHCLPFLLVRLHAELIAPWCSLAATNKDSAPRPRNNRGQVESMSL</sequence>
<keyword evidence="3" id="KW-1185">Reference proteome</keyword>